<evidence type="ECO:0000313" key="2">
    <source>
        <dbReference type="Proteomes" id="UP001499967"/>
    </source>
</evidence>
<evidence type="ECO:0000313" key="1">
    <source>
        <dbReference type="EMBL" id="GAA0898257.1"/>
    </source>
</evidence>
<dbReference type="Proteomes" id="UP001499967">
    <property type="component" value="Unassembled WGS sequence"/>
</dbReference>
<keyword evidence="2" id="KW-1185">Reference proteome</keyword>
<sequence>MGVVDVLEAVEVDQGHGVGVAGRGGADLGQPHVECAAVRQPGERVLQRLRGDGAVLAREPVVLGVAAQRGVPRLPQRPQLALERGRVELQRL</sequence>
<protein>
    <submittedName>
        <fullName evidence="1">Uncharacterized protein</fullName>
    </submittedName>
</protein>
<accession>A0ABP3YLQ8</accession>
<comment type="caution">
    <text evidence="1">The sequence shown here is derived from an EMBL/GenBank/DDBJ whole genome shotgun (WGS) entry which is preliminary data.</text>
</comment>
<dbReference type="EMBL" id="BAAAHP010000194">
    <property type="protein sequence ID" value="GAA0898257.1"/>
    <property type="molecule type" value="Genomic_DNA"/>
</dbReference>
<proteinExistence type="predicted"/>
<name>A0ABP3YLQ8_9PSEU</name>
<reference evidence="2" key="1">
    <citation type="journal article" date="2019" name="Int. J. Syst. Evol. Microbiol.">
        <title>The Global Catalogue of Microorganisms (GCM) 10K type strain sequencing project: providing services to taxonomists for standard genome sequencing and annotation.</title>
        <authorList>
            <consortium name="The Broad Institute Genomics Platform"/>
            <consortium name="The Broad Institute Genome Sequencing Center for Infectious Disease"/>
            <person name="Wu L."/>
            <person name="Ma J."/>
        </authorList>
    </citation>
    <scope>NUCLEOTIDE SEQUENCE [LARGE SCALE GENOMIC DNA]</scope>
    <source>
        <strain evidence="2">JCM 11117</strain>
    </source>
</reference>
<organism evidence="1 2">
    <name type="scientific">Pseudonocardia zijingensis</name>
    <dbReference type="NCBI Taxonomy" id="153376"/>
    <lineage>
        <taxon>Bacteria</taxon>
        <taxon>Bacillati</taxon>
        <taxon>Actinomycetota</taxon>
        <taxon>Actinomycetes</taxon>
        <taxon>Pseudonocardiales</taxon>
        <taxon>Pseudonocardiaceae</taxon>
        <taxon>Pseudonocardia</taxon>
    </lineage>
</organism>
<gene>
    <name evidence="1" type="ORF">GCM10009559_60340</name>
</gene>